<protein>
    <submittedName>
        <fullName evidence="1">Uncharacterized protein</fullName>
    </submittedName>
</protein>
<dbReference type="EMBL" id="RIBZ01000185">
    <property type="protein sequence ID" value="RNG26573.1"/>
    <property type="molecule type" value="Genomic_DNA"/>
</dbReference>
<sequence length="124" mass="13611">MEWVRRPRRLDVAVGIVRVELVCVPSAWSALLTRCARQCTVHFADGREQSAGSGLVRVELSGVELAELMDVAARRGRWWREDPPGRALWRRVYWAATAVVDELGPGHGQGVTVPSITLAAGAHT</sequence>
<evidence type="ECO:0000313" key="2">
    <source>
        <dbReference type="Proteomes" id="UP000275401"/>
    </source>
</evidence>
<evidence type="ECO:0000313" key="1">
    <source>
        <dbReference type="EMBL" id="RNG26573.1"/>
    </source>
</evidence>
<reference evidence="1 2" key="1">
    <citation type="submission" date="2018-11" db="EMBL/GenBank/DDBJ databases">
        <title>The Potential of Streptomyces as Biocontrol Agents against the Tomato grey mould, Botrytis cinerea (Gray mold) Frontiers in Microbiology.</title>
        <authorList>
            <person name="Li D."/>
        </authorList>
    </citation>
    <scope>NUCLEOTIDE SEQUENCE [LARGE SCALE GENOMIC DNA]</scope>
    <source>
        <strain evidence="1 2">NEAU-LD23</strain>
    </source>
</reference>
<comment type="caution">
    <text evidence="1">The sequence shown here is derived from an EMBL/GenBank/DDBJ whole genome shotgun (WGS) entry which is preliminary data.</text>
</comment>
<dbReference type="AlphaFoldDB" id="A0A3M8WF75"/>
<organism evidence="1 2">
    <name type="scientific">Streptomyces botrytidirepellens</name>
    <dbReference type="NCBI Taxonomy" id="2486417"/>
    <lineage>
        <taxon>Bacteria</taxon>
        <taxon>Bacillati</taxon>
        <taxon>Actinomycetota</taxon>
        <taxon>Actinomycetes</taxon>
        <taxon>Kitasatosporales</taxon>
        <taxon>Streptomycetaceae</taxon>
        <taxon>Streptomyces</taxon>
    </lineage>
</organism>
<keyword evidence="2" id="KW-1185">Reference proteome</keyword>
<name>A0A3M8WF75_9ACTN</name>
<dbReference type="Proteomes" id="UP000275401">
    <property type="component" value="Unassembled WGS sequence"/>
</dbReference>
<proteinExistence type="predicted"/>
<gene>
    <name evidence="1" type="ORF">EEJ42_14630</name>
</gene>
<accession>A0A3M8WF75</accession>